<evidence type="ECO:0000313" key="1">
    <source>
        <dbReference type="EMBL" id="UGY02598.1"/>
    </source>
</evidence>
<accession>A0ACD3V7X8</accession>
<organism evidence="1 2">
    <name type="scientific">Bradyrhizobium quebecense</name>
    <dbReference type="NCBI Taxonomy" id="2748629"/>
    <lineage>
        <taxon>Bacteria</taxon>
        <taxon>Pseudomonadati</taxon>
        <taxon>Pseudomonadota</taxon>
        <taxon>Alphaproteobacteria</taxon>
        <taxon>Hyphomicrobiales</taxon>
        <taxon>Nitrobacteraceae</taxon>
        <taxon>Bradyrhizobium</taxon>
    </lineage>
</organism>
<sequence>MIWHHIETAPFNRVLELAVIDSDGLHAVIFPCCRVLGGWVKADSNRPVLVHPTHWREWNIIGSAPSSTRH</sequence>
<reference evidence="1 2" key="1">
    <citation type="journal article" date="2021" name="Int. J. Syst. Evol. Microbiol.">
        <title>Bradyrhizobium septentrionale sp. nov. (sv. septentrionale) and Bradyrhizobium quebecense sp. nov. (sv. septentrionale) associated with legumes native to Canada possess rearranged symbiosis genes and numerous insertion sequences.</title>
        <authorList>
            <person name="Bromfield E.S.P."/>
            <person name="Cloutier S."/>
        </authorList>
    </citation>
    <scope>NUCLEOTIDE SEQUENCE [LARGE SCALE GENOMIC DNA]</scope>
    <source>
        <strain evidence="1 2">12S5</strain>
    </source>
</reference>
<proteinExistence type="predicted"/>
<evidence type="ECO:0000313" key="2">
    <source>
        <dbReference type="Proteomes" id="UP000692816"/>
    </source>
</evidence>
<keyword evidence="2" id="KW-1185">Reference proteome</keyword>
<protein>
    <submittedName>
        <fullName evidence="1">Uncharacterized protein</fullName>
    </submittedName>
</protein>
<dbReference type="Proteomes" id="UP000692816">
    <property type="component" value="Chromosome"/>
</dbReference>
<gene>
    <name evidence="1" type="ORF">J4P68_0036915</name>
</gene>
<name>A0ACD3V7X8_9BRAD</name>
<dbReference type="EMBL" id="CP088282">
    <property type="protein sequence ID" value="UGY02598.1"/>
    <property type="molecule type" value="Genomic_DNA"/>
</dbReference>